<reference evidence="7" key="1">
    <citation type="submission" date="2016-11" db="UniProtKB">
        <authorList>
            <consortium name="WormBaseParasite"/>
        </authorList>
    </citation>
    <scope>IDENTIFICATION</scope>
</reference>
<dbReference type="EMBL" id="CAJFCV020000004">
    <property type="protein sequence ID" value="CAG9116442.1"/>
    <property type="molecule type" value="Genomic_DNA"/>
</dbReference>
<dbReference type="OrthoDB" id="10545671at2759"/>
<keyword evidence="1" id="KW-0472">Membrane</keyword>
<sequence>MWWLWVVFLLIPVPVSPRILNCRDSLLPIDNLNPPKSTNPLLLILLDRNTMPNIVTTFYCVFSQWKDVIPNVYICISLKRSTPCMKIYNIRILERVLDFWRINFDTLWCRSCVTLEDIFRDPLTLPTTRIVLTSNTTSKTFFNSIAPTISFEKTIVDVIYSNPTVHDFGYTGLLLDTDNVTEASFLDFFAKLMTEDTKRAPRYIYLHYYETAREGDQRLRFDTSWYHVLSVIGKSLIVLLLFYFPCFIFMYVWFESYKLDEWLRNMLEYDWNVERHMLLHEAEVQPLI</sequence>
<keyword evidence="2" id="KW-0732">Signal</keyword>
<accession>A0A1I7S3P3</accession>
<dbReference type="EMBL" id="CAJFDI010000004">
    <property type="protein sequence ID" value="CAD5226883.1"/>
    <property type="molecule type" value="Genomic_DNA"/>
</dbReference>
<reference evidence="4" key="2">
    <citation type="submission" date="2020-08" db="EMBL/GenBank/DDBJ databases">
        <authorList>
            <person name="Kikuchi T."/>
        </authorList>
    </citation>
    <scope>NUCLEOTIDE SEQUENCE</scope>
    <source>
        <strain evidence="3">Ka4C1</strain>
    </source>
</reference>
<evidence type="ECO:0000256" key="2">
    <source>
        <dbReference type="SAM" id="SignalP"/>
    </source>
</evidence>
<dbReference type="AlphaFoldDB" id="A0A1I7S3P3"/>
<feature type="chain" id="PRO_5035359711" evidence="2">
    <location>
        <begin position="18"/>
        <end position="288"/>
    </location>
</feature>
<name>A0A1I7S3P3_BURXY</name>
<evidence type="ECO:0000256" key="1">
    <source>
        <dbReference type="SAM" id="Phobius"/>
    </source>
</evidence>
<keyword evidence="1" id="KW-1133">Transmembrane helix</keyword>
<dbReference type="WBParaSite" id="BXY_0762400.1">
    <property type="protein sequence ID" value="BXY_0762400.1"/>
    <property type="gene ID" value="BXY_0762400"/>
</dbReference>
<feature type="transmembrane region" description="Helical" evidence="1">
    <location>
        <begin position="225"/>
        <end position="254"/>
    </location>
</feature>
<dbReference type="Proteomes" id="UP000095284">
    <property type="component" value="Unplaced"/>
</dbReference>
<protein>
    <submittedName>
        <fullName evidence="3">(pine wood nematode) hypothetical protein</fullName>
    </submittedName>
</protein>
<feature type="signal peptide" evidence="2">
    <location>
        <begin position="1"/>
        <end position="17"/>
    </location>
</feature>
<keyword evidence="1" id="KW-0812">Transmembrane</keyword>
<keyword evidence="6" id="KW-1185">Reference proteome</keyword>
<dbReference type="Proteomes" id="UP000582659">
    <property type="component" value="Unassembled WGS sequence"/>
</dbReference>
<evidence type="ECO:0000313" key="5">
    <source>
        <dbReference type="Proteomes" id="UP000095284"/>
    </source>
</evidence>
<gene>
    <name evidence="3" type="ORF">BXYJ_LOCUS9428</name>
</gene>
<evidence type="ECO:0000313" key="4">
    <source>
        <dbReference type="EMBL" id="CAG9116442.1"/>
    </source>
</evidence>
<evidence type="ECO:0000313" key="7">
    <source>
        <dbReference type="WBParaSite" id="BXY_0762400.1"/>
    </source>
</evidence>
<organism evidence="5 7">
    <name type="scientific">Bursaphelenchus xylophilus</name>
    <name type="common">Pinewood nematode worm</name>
    <name type="synonym">Aphelenchoides xylophilus</name>
    <dbReference type="NCBI Taxonomy" id="6326"/>
    <lineage>
        <taxon>Eukaryota</taxon>
        <taxon>Metazoa</taxon>
        <taxon>Ecdysozoa</taxon>
        <taxon>Nematoda</taxon>
        <taxon>Chromadorea</taxon>
        <taxon>Rhabditida</taxon>
        <taxon>Tylenchina</taxon>
        <taxon>Tylenchomorpha</taxon>
        <taxon>Aphelenchoidea</taxon>
        <taxon>Aphelenchoididae</taxon>
        <taxon>Bursaphelenchus</taxon>
    </lineage>
</organism>
<evidence type="ECO:0000313" key="3">
    <source>
        <dbReference type="EMBL" id="CAD5226883.1"/>
    </source>
</evidence>
<proteinExistence type="predicted"/>
<dbReference type="Proteomes" id="UP000659654">
    <property type="component" value="Unassembled WGS sequence"/>
</dbReference>
<evidence type="ECO:0000313" key="6">
    <source>
        <dbReference type="Proteomes" id="UP000659654"/>
    </source>
</evidence>